<dbReference type="AlphaFoldDB" id="A0AAE9GLM0"/>
<gene>
    <name evidence="2" type="ORF">MAL03_04100</name>
</gene>
<accession>A0AAE9GLM0</accession>
<dbReference type="Proteomes" id="UP000829829">
    <property type="component" value="Chromosome 1"/>
</dbReference>
<feature type="compositionally biased region" description="Basic residues" evidence="1">
    <location>
        <begin position="7"/>
        <end position="24"/>
    </location>
</feature>
<protein>
    <submittedName>
        <fullName evidence="2">Uncharacterized protein</fullName>
    </submittedName>
</protein>
<evidence type="ECO:0000313" key="3">
    <source>
        <dbReference type="Proteomes" id="UP000829829"/>
    </source>
</evidence>
<evidence type="ECO:0000313" key="2">
    <source>
        <dbReference type="EMBL" id="UOG58255.1"/>
    </source>
</evidence>
<proteinExistence type="predicted"/>
<organism evidence="2 3">
    <name type="scientific">Leptospira noguchii</name>
    <dbReference type="NCBI Taxonomy" id="28182"/>
    <lineage>
        <taxon>Bacteria</taxon>
        <taxon>Pseudomonadati</taxon>
        <taxon>Spirochaetota</taxon>
        <taxon>Spirochaetia</taxon>
        <taxon>Leptospirales</taxon>
        <taxon>Leptospiraceae</taxon>
        <taxon>Leptospira</taxon>
    </lineage>
</organism>
<dbReference type="EMBL" id="CP091957">
    <property type="protein sequence ID" value="UOG58255.1"/>
    <property type="molecule type" value="Genomic_DNA"/>
</dbReference>
<reference evidence="2" key="1">
    <citation type="submission" date="2022-02" db="EMBL/GenBank/DDBJ databases">
        <title>The genetically variable rfb locus in Leptospira is a mobile cassette and a molecular signature of serovar identity.</title>
        <authorList>
            <person name="Nieves C."/>
            <person name="Vincent A.T."/>
            <person name="Zarantonelli L."/>
            <person name="Picardeau M."/>
            <person name="Veyrier F.J."/>
            <person name="Buschiazzo A."/>
        </authorList>
    </citation>
    <scope>NUCLEOTIDE SEQUENCE</scope>
    <source>
        <strain evidence="2">IP1512017</strain>
    </source>
</reference>
<name>A0AAE9GLM0_9LEPT</name>
<feature type="region of interest" description="Disordered" evidence="1">
    <location>
        <begin position="1"/>
        <end position="24"/>
    </location>
</feature>
<sequence length="24" mass="2953">MDDRTGIRARNRIPRRICPSKKRR</sequence>
<evidence type="ECO:0000256" key="1">
    <source>
        <dbReference type="SAM" id="MobiDB-lite"/>
    </source>
</evidence>